<gene>
    <name evidence="1" type="ORF">ENO47_01520</name>
</gene>
<reference evidence="1" key="1">
    <citation type="journal article" date="2020" name="mSystems">
        <title>Genome- and Community-Level Interaction Insights into Carbon Utilization and Element Cycling Functions of Hydrothermarchaeota in Hydrothermal Sediment.</title>
        <authorList>
            <person name="Zhou Z."/>
            <person name="Liu Y."/>
            <person name="Xu W."/>
            <person name="Pan J."/>
            <person name="Luo Z.H."/>
            <person name="Li M."/>
        </authorList>
    </citation>
    <scope>NUCLEOTIDE SEQUENCE [LARGE SCALE GENOMIC DNA]</scope>
    <source>
        <strain evidence="1">SpSt-132</strain>
    </source>
</reference>
<sequence length="100" mass="11548">MKELVHNEHVFVAKAKKEELHTVLRRLYENGTVFIYREDESLLLMIPSKEIVEVELDSRRVWSGILICGDVFRLVILKDTCPCVILADTLSQVAEALLYM</sequence>
<organism evidence="1">
    <name type="scientific">Hydrogenobacter sp</name>
    <dbReference type="NCBI Taxonomy" id="2152829"/>
    <lineage>
        <taxon>Bacteria</taxon>
        <taxon>Pseudomonadati</taxon>
        <taxon>Aquificota</taxon>
        <taxon>Aquificia</taxon>
        <taxon>Aquificales</taxon>
        <taxon>Aquificaceae</taxon>
        <taxon>Hydrogenobacter</taxon>
    </lineage>
</organism>
<evidence type="ECO:0000313" key="1">
    <source>
        <dbReference type="EMBL" id="HEW45341.1"/>
    </source>
</evidence>
<accession>A0A7C2V667</accession>
<comment type="caution">
    <text evidence="1">The sequence shown here is derived from an EMBL/GenBank/DDBJ whole genome shotgun (WGS) entry which is preliminary data.</text>
</comment>
<name>A0A7C2V667_9AQUI</name>
<proteinExistence type="predicted"/>
<protein>
    <submittedName>
        <fullName evidence="1">Uncharacterized protein</fullName>
    </submittedName>
</protein>
<dbReference type="AlphaFoldDB" id="A0A7C2V667"/>
<dbReference type="EMBL" id="DSFP01000022">
    <property type="protein sequence ID" value="HEW45341.1"/>
    <property type="molecule type" value="Genomic_DNA"/>
</dbReference>